<dbReference type="EMBL" id="CP121472">
    <property type="protein sequence ID" value="WPL15528.1"/>
    <property type="molecule type" value="Genomic_DNA"/>
</dbReference>
<evidence type="ECO:0000256" key="6">
    <source>
        <dbReference type="ARBA" id="ARBA00023315"/>
    </source>
</evidence>
<dbReference type="Proteomes" id="UP001432180">
    <property type="component" value="Chromosome"/>
</dbReference>
<evidence type="ECO:0000313" key="9">
    <source>
        <dbReference type="Proteomes" id="UP001432180"/>
    </source>
</evidence>
<evidence type="ECO:0000256" key="3">
    <source>
        <dbReference type="ARBA" id="ARBA00022519"/>
    </source>
</evidence>
<sequence length="329" mass="37161">MVPPVADMPEPANRARVTFPLALLYPQHWASWLLVGLICLLGLLPFNLLVALGKGLGRALYRLGGTRRQVALINLGFCFPELTEVARERMAREHFAYLGAAALAQGVCWSSSRQRLTRLLDVQGIEILNEVKQSGQPYILLVPHFVALELASVAYSAAVEPGLYMYQRIRNPVFDWQVMRGRTRFGHLPLERHDDLRTLIRSLKKGTPFYYLPDQDPGKRRGVFAPFCGQPAATVGTLGRIARLARAVVIPVFVRFATNGRRIELRFSPPIQGLTGTDPAIDAGLMNQVIEAEVRRDPMQYFWVHRRFKTRPPGEPSLYPRASRRRRGR</sequence>
<accession>A0ABZ0S4E5</accession>
<dbReference type="Pfam" id="PF03279">
    <property type="entry name" value="Lip_A_acyltrans"/>
    <property type="match status" value="1"/>
</dbReference>
<keyword evidence="7" id="KW-0812">Transmembrane</keyword>
<dbReference type="RefSeq" id="WP_328986093.1">
    <property type="nucleotide sequence ID" value="NZ_CP121472.1"/>
</dbReference>
<evidence type="ECO:0000256" key="5">
    <source>
        <dbReference type="ARBA" id="ARBA00023136"/>
    </source>
</evidence>
<keyword evidence="6 8" id="KW-0012">Acyltransferase</keyword>
<dbReference type="PIRSF" id="PIRSF026649">
    <property type="entry name" value="MsbB"/>
    <property type="match status" value="1"/>
</dbReference>
<dbReference type="GO" id="GO:0016746">
    <property type="term" value="F:acyltransferase activity"/>
    <property type="evidence" value="ECO:0007669"/>
    <property type="project" value="UniProtKB-KW"/>
</dbReference>
<comment type="subcellular location">
    <subcellularLocation>
        <location evidence="1">Cell inner membrane</location>
    </subcellularLocation>
</comment>
<reference evidence="8 9" key="1">
    <citation type="journal article" date="2023" name="Microorganisms">
        <title>Thiorhodovibrio frisius and Trv. litoralis spp. nov., Two Novel Members from a Clade of Fastidious Purple Sulfur Bacteria That Exhibit Unique Red-Shifted Light-Harvesting Capabilities.</title>
        <authorList>
            <person name="Methner A."/>
            <person name="Kuzyk S.B."/>
            <person name="Petersen J."/>
            <person name="Bauer S."/>
            <person name="Brinkmann H."/>
            <person name="Sichau K."/>
            <person name="Wanner G."/>
            <person name="Wolf J."/>
            <person name="Neumann-Schaal M."/>
            <person name="Henke P."/>
            <person name="Tank M."/>
            <person name="Sproer C."/>
            <person name="Bunk B."/>
            <person name="Overmann J."/>
        </authorList>
    </citation>
    <scope>NUCLEOTIDE SEQUENCE [LARGE SCALE GENOMIC DNA]</scope>
    <source>
        <strain evidence="8 9">DSM 6702</strain>
    </source>
</reference>
<gene>
    <name evidence="8" type="primary">htrB_2</name>
    <name evidence="8" type="ORF">Thiowin_00427</name>
</gene>
<dbReference type="PANTHER" id="PTHR30606:SF9">
    <property type="entry name" value="LIPID A BIOSYNTHESIS LAUROYLTRANSFERASE"/>
    <property type="match status" value="1"/>
</dbReference>
<dbReference type="PANTHER" id="PTHR30606">
    <property type="entry name" value="LIPID A BIOSYNTHESIS LAUROYL ACYLTRANSFERASE"/>
    <property type="match status" value="1"/>
</dbReference>
<evidence type="ECO:0000256" key="2">
    <source>
        <dbReference type="ARBA" id="ARBA00022475"/>
    </source>
</evidence>
<keyword evidence="3" id="KW-0997">Cell inner membrane</keyword>
<keyword evidence="4 8" id="KW-0808">Transferase</keyword>
<dbReference type="EC" id="2.3.1.-" evidence="8"/>
<dbReference type="InterPro" id="IPR004960">
    <property type="entry name" value="LipA_acyltrans"/>
</dbReference>
<keyword evidence="5 7" id="KW-0472">Membrane</keyword>
<dbReference type="CDD" id="cd07984">
    <property type="entry name" value="LPLAT_LABLAT-like"/>
    <property type="match status" value="1"/>
</dbReference>
<evidence type="ECO:0000256" key="4">
    <source>
        <dbReference type="ARBA" id="ARBA00022679"/>
    </source>
</evidence>
<keyword evidence="9" id="KW-1185">Reference proteome</keyword>
<evidence type="ECO:0000256" key="1">
    <source>
        <dbReference type="ARBA" id="ARBA00004533"/>
    </source>
</evidence>
<evidence type="ECO:0000313" key="8">
    <source>
        <dbReference type="EMBL" id="WPL15528.1"/>
    </source>
</evidence>
<proteinExistence type="predicted"/>
<name>A0ABZ0S4E5_9GAMM</name>
<organism evidence="8 9">
    <name type="scientific">Thiorhodovibrio winogradskyi</name>
    <dbReference type="NCBI Taxonomy" id="77007"/>
    <lineage>
        <taxon>Bacteria</taxon>
        <taxon>Pseudomonadati</taxon>
        <taxon>Pseudomonadota</taxon>
        <taxon>Gammaproteobacteria</taxon>
        <taxon>Chromatiales</taxon>
        <taxon>Chromatiaceae</taxon>
        <taxon>Thiorhodovibrio</taxon>
    </lineage>
</organism>
<protein>
    <submittedName>
        <fullName evidence="8">Lipid A biosynthesis lauroyl acyltransferase</fullName>
        <ecNumber evidence="8">2.3.1.-</ecNumber>
    </submittedName>
</protein>
<evidence type="ECO:0000256" key="7">
    <source>
        <dbReference type="SAM" id="Phobius"/>
    </source>
</evidence>
<keyword evidence="7" id="KW-1133">Transmembrane helix</keyword>
<keyword evidence="2" id="KW-1003">Cell membrane</keyword>
<feature type="transmembrane region" description="Helical" evidence="7">
    <location>
        <begin position="29"/>
        <end position="52"/>
    </location>
</feature>